<feature type="transmembrane region" description="Helical" evidence="5">
    <location>
        <begin position="131"/>
        <end position="154"/>
    </location>
</feature>
<dbReference type="InterPro" id="IPR044878">
    <property type="entry name" value="UbiA_sf"/>
</dbReference>
<name>A0A7Z7LGD9_9BACT</name>
<evidence type="ECO:0000256" key="5">
    <source>
        <dbReference type="SAM" id="Phobius"/>
    </source>
</evidence>
<evidence type="ECO:0000256" key="4">
    <source>
        <dbReference type="ARBA" id="ARBA00023136"/>
    </source>
</evidence>
<dbReference type="GO" id="GO:0016765">
    <property type="term" value="F:transferase activity, transferring alkyl or aryl (other than methyl) groups"/>
    <property type="evidence" value="ECO:0007669"/>
    <property type="project" value="InterPro"/>
</dbReference>
<organism evidence="6 7">
    <name type="scientific">Mesotoga infera</name>
    <dbReference type="NCBI Taxonomy" id="1236046"/>
    <lineage>
        <taxon>Bacteria</taxon>
        <taxon>Thermotogati</taxon>
        <taxon>Thermotogota</taxon>
        <taxon>Thermotogae</taxon>
        <taxon>Kosmotogales</taxon>
        <taxon>Kosmotogaceae</taxon>
        <taxon>Mesotoga</taxon>
    </lineage>
</organism>
<feature type="transmembrane region" description="Helical" evidence="5">
    <location>
        <begin position="203"/>
        <end position="222"/>
    </location>
</feature>
<dbReference type="PANTHER" id="PTHR11048:SF5">
    <property type="entry name" value="DECAPRENYL-PHOSPHATE PHOSPHORIBOSYLTRANSFERASE"/>
    <property type="match status" value="1"/>
</dbReference>
<dbReference type="Gene3D" id="1.10.357.140">
    <property type="entry name" value="UbiA prenyltransferase"/>
    <property type="match status" value="1"/>
</dbReference>
<dbReference type="InterPro" id="IPR000537">
    <property type="entry name" value="UbiA_prenyltransferase"/>
</dbReference>
<dbReference type="NCBIfam" id="NF008977">
    <property type="entry name" value="PRK12324.1-2"/>
    <property type="match status" value="1"/>
</dbReference>
<sequence>MKEIGTYVRLMRVRHWLKNLFVFAPLIFSASLFRVDMMLNSLLIFIAFCFASSGVYIFNDINDLESDRHHWRKKNRPISSGAVSVKEATVVAIVCFILAFVIVLLLPLLAGLFLLIYVLENVFYTLRGKEMVVIDAFCISAGFVIRVIAGSYAIGVNPTSWILVTTFFLALFMGFGKRRNELLLFKENSDNHRKVLKLYDFRFLDYMMVSTASISVISYTLYCLDPSVISKFSTDKLVYTVPFVTYGVFRYMLLLFKDGEGDPTEVVTRDTGIAVTTVLWFLSVVMIIYLPMWF</sequence>
<feature type="transmembrane region" description="Helical" evidence="5">
    <location>
        <begin position="90"/>
        <end position="119"/>
    </location>
</feature>
<feature type="transmembrane region" description="Helical" evidence="5">
    <location>
        <begin position="272"/>
        <end position="292"/>
    </location>
</feature>
<dbReference type="InterPro" id="IPR039653">
    <property type="entry name" value="Prenyltransferase"/>
</dbReference>
<keyword evidence="6" id="KW-0808">Transferase</keyword>
<protein>
    <submittedName>
        <fullName evidence="6">UbiA prenyltransferase (Modular protein)</fullName>
    </submittedName>
</protein>
<feature type="transmembrane region" description="Helical" evidence="5">
    <location>
        <begin position="237"/>
        <end position="256"/>
    </location>
</feature>
<keyword evidence="7" id="KW-1185">Reference proteome</keyword>
<evidence type="ECO:0000313" key="7">
    <source>
        <dbReference type="Proteomes" id="UP000250796"/>
    </source>
</evidence>
<dbReference type="Proteomes" id="UP000250796">
    <property type="component" value="Chromosome MESINF"/>
</dbReference>
<evidence type="ECO:0000256" key="3">
    <source>
        <dbReference type="ARBA" id="ARBA00022989"/>
    </source>
</evidence>
<feature type="transmembrane region" description="Helical" evidence="5">
    <location>
        <begin position="42"/>
        <end position="59"/>
    </location>
</feature>
<proteinExistence type="predicted"/>
<keyword evidence="2 5" id="KW-0812">Transmembrane</keyword>
<evidence type="ECO:0000256" key="1">
    <source>
        <dbReference type="ARBA" id="ARBA00004141"/>
    </source>
</evidence>
<keyword evidence="4 5" id="KW-0472">Membrane</keyword>
<dbReference type="GO" id="GO:0009247">
    <property type="term" value="P:glycolipid biosynthetic process"/>
    <property type="evidence" value="ECO:0007669"/>
    <property type="project" value="TreeGrafter"/>
</dbReference>
<feature type="transmembrane region" description="Helical" evidence="5">
    <location>
        <begin position="160"/>
        <end position="176"/>
    </location>
</feature>
<reference evidence="6 7" key="1">
    <citation type="submission" date="2017-01" db="EMBL/GenBank/DDBJ databases">
        <authorList>
            <person name="Erauso G."/>
        </authorList>
    </citation>
    <scope>NUCLEOTIDE SEQUENCE [LARGE SCALE GENOMIC DNA]</scope>
    <source>
        <strain evidence="6">MESINF1</strain>
    </source>
</reference>
<dbReference type="EMBL" id="LS974202">
    <property type="protein sequence ID" value="SSC13506.1"/>
    <property type="molecule type" value="Genomic_DNA"/>
</dbReference>
<dbReference type="RefSeq" id="WP_169699652.1">
    <property type="nucleotide sequence ID" value="NZ_LS974202.1"/>
</dbReference>
<evidence type="ECO:0000256" key="2">
    <source>
        <dbReference type="ARBA" id="ARBA00022692"/>
    </source>
</evidence>
<dbReference type="Pfam" id="PF01040">
    <property type="entry name" value="UbiA"/>
    <property type="match status" value="1"/>
</dbReference>
<dbReference type="NCBIfam" id="NF008978">
    <property type="entry name" value="PRK12324.1-4"/>
    <property type="match status" value="1"/>
</dbReference>
<feature type="transmembrane region" description="Helical" evidence="5">
    <location>
        <begin position="16"/>
        <end position="35"/>
    </location>
</feature>
<keyword evidence="3 5" id="KW-1133">Transmembrane helix</keyword>
<dbReference type="KEGG" id="minf:MESINF_2066"/>
<gene>
    <name evidence="6" type="ORF">MESINF_2066</name>
</gene>
<dbReference type="CDD" id="cd13963">
    <property type="entry name" value="PT_UbiA_2"/>
    <property type="match status" value="1"/>
</dbReference>
<dbReference type="PANTHER" id="PTHR11048">
    <property type="entry name" value="PRENYLTRANSFERASES"/>
    <property type="match status" value="1"/>
</dbReference>
<comment type="subcellular location">
    <subcellularLocation>
        <location evidence="1">Membrane</location>
        <topology evidence="1">Multi-pass membrane protein</topology>
    </subcellularLocation>
</comment>
<dbReference type="GO" id="GO:0005886">
    <property type="term" value="C:plasma membrane"/>
    <property type="evidence" value="ECO:0007669"/>
    <property type="project" value="TreeGrafter"/>
</dbReference>
<evidence type="ECO:0000313" key="6">
    <source>
        <dbReference type="EMBL" id="SSC13506.1"/>
    </source>
</evidence>
<dbReference type="AlphaFoldDB" id="A0A7Z7LGD9"/>
<accession>A0A7Z7LGD9</accession>